<reference evidence="1 2" key="1">
    <citation type="submission" date="2021-05" db="EMBL/GenBank/DDBJ databases">
        <title>Genome sequence of E. marmotae isolates.</title>
        <authorList>
            <person name="Binsker U."/>
            <person name="Hammerl J.A."/>
        </authorList>
    </citation>
    <scope>NUCLEOTIDE SEQUENCE [LARGE SCALE GENOMIC DNA]</scope>
    <source>
        <strain evidence="1 2">21-MO00586</strain>
    </source>
</reference>
<protein>
    <submittedName>
        <fullName evidence="1">DMT family transporter</fullName>
    </submittedName>
</protein>
<dbReference type="EMBL" id="JAHCRT010000031">
    <property type="protein sequence ID" value="MDQ9296309.1"/>
    <property type="molecule type" value="Genomic_DNA"/>
</dbReference>
<organism evidence="1 2">
    <name type="scientific">Escherichia marmotae</name>
    <dbReference type="NCBI Taxonomy" id="1499973"/>
    <lineage>
        <taxon>Bacteria</taxon>
        <taxon>Pseudomonadati</taxon>
        <taxon>Pseudomonadota</taxon>
        <taxon>Gammaproteobacteria</taxon>
        <taxon>Enterobacterales</taxon>
        <taxon>Enterobacteriaceae</taxon>
        <taxon>Escherichia</taxon>
    </lineage>
</organism>
<evidence type="ECO:0000313" key="2">
    <source>
        <dbReference type="Proteomes" id="UP001235723"/>
    </source>
</evidence>
<comment type="caution">
    <text evidence="1">The sequence shown here is derived from an EMBL/GenBank/DDBJ whole genome shotgun (WGS) entry which is preliminary data.</text>
</comment>
<keyword evidence="2" id="KW-1185">Reference proteome</keyword>
<name>A0ABU1C6U5_9ESCH</name>
<accession>A0ABU1C6U5</accession>
<sequence>MSVIYYLVEVSIGVAIAAQSAVNNQLKSILGGSTFFAALLSFAVSESSLGVVREAFYAAGSAPERQSLAAV</sequence>
<dbReference type="Proteomes" id="UP001235723">
    <property type="component" value="Unassembled WGS sequence"/>
</dbReference>
<dbReference type="RefSeq" id="WP_137548808.1">
    <property type="nucleotide sequence ID" value="NZ_JAHCRN010000032.1"/>
</dbReference>
<evidence type="ECO:0000313" key="1">
    <source>
        <dbReference type="EMBL" id="MDQ9296309.1"/>
    </source>
</evidence>
<proteinExistence type="predicted"/>
<gene>
    <name evidence="1" type="ORF">KJE03_23095</name>
</gene>